<proteinExistence type="predicted"/>
<sequence length="162" mass="17444">MSKRRMRELVGLFLVEWGNAGSSGPASPSQPTSMAVSLDILGGQFAMPGQREVVVPSCPGGSFQREKPYLINEAGTLSHSLSFKAYAPGWISTLMVAAIDCIRLAGASQGQLKVLQGALVGMWEEVCDSEAEHQVRMEQNDIMACKKAALEDQVATLEDRSE</sequence>
<reference evidence="1" key="1">
    <citation type="submission" date="2023-04" db="EMBL/GenBank/DDBJ databases">
        <authorList>
            <person name="Vijverberg K."/>
            <person name="Xiong W."/>
            <person name="Schranz E."/>
        </authorList>
    </citation>
    <scope>NUCLEOTIDE SEQUENCE</scope>
</reference>
<keyword evidence="2" id="KW-1185">Reference proteome</keyword>
<protein>
    <submittedName>
        <fullName evidence="1">Uncharacterized protein</fullName>
    </submittedName>
</protein>
<evidence type="ECO:0000313" key="1">
    <source>
        <dbReference type="EMBL" id="CAI9275842.1"/>
    </source>
</evidence>
<gene>
    <name evidence="1" type="ORF">LSALG_LOCUS15863</name>
</gene>
<name>A0AA35YL62_LACSI</name>
<dbReference type="AlphaFoldDB" id="A0AA35YL62"/>
<organism evidence="1 2">
    <name type="scientific">Lactuca saligna</name>
    <name type="common">Willowleaf lettuce</name>
    <dbReference type="NCBI Taxonomy" id="75948"/>
    <lineage>
        <taxon>Eukaryota</taxon>
        <taxon>Viridiplantae</taxon>
        <taxon>Streptophyta</taxon>
        <taxon>Embryophyta</taxon>
        <taxon>Tracheophyta</taxon>
        <taxon>Spermatophyta</taxon>
        <taxon>Magnoliopsida</taxon>
        <taxon>eudicotyledons</taxon>
        <taxon>Gunneridae</taxon>
        <taxon>Pentapetalae</taxon>
        <taxon>asterids</taxon>
        <taxon>campanulids</taxon>
        <taxon>Asterales</taxon>
        <taxon>Asteraceae</taxon>
        <taxon>Cichorioideae</taxon>
        <taxon>Cichorieae</taxon>
        <taxon>Lactucinae</taxon>
        <taxon>Lactuca</taxon>
    </lineage>
</organism>
<evidence type="ECO:0000313" key="2">
    <source>
        <dbReference type="Proteomes" id="UP001177003"/>
    </source>
</evidence>
<accession>A0AA35YL62</accession>
<dbReference type="Proteomes" id="UP001177003">
    <property type="component" value="Chromosome 3"/>
</dbReference>
<dbReference type="EMBL" id="OX465079">
    <property type="protein sequence ID" value="CAI9275842.1"/>
    <property type="molecule type" value="Genomic_DNA"/>
</dbReference>